<evidence type="ECO:0000313" key="2">
    <source>
        <dbReference type="EMBL" id="BDR61135.1"/>
    </source>
</evidence>
<evidence type="ECO:0000313" key="3">
    <source>
        <dbReference type="Proteomes" id="UP001321741"/>
    </source>
</evidence>
<evidence type="ECO:0000259" key="1">
    <source>
        <dbReference type="PROSITE" id="PS51664"/>
    </source>
</evidence>
<dbReference type="Pfam" id="PF02624">
    <property type="entry name" value="YcaO"/>
    <property type="match status" value="1"/>
</dbReference>
<dbReference type="InterPro" id="IPR003776">
    <property type="entry name" value="YcaO-like_dom"/>
</dbReference>
<dbReference type="EMBL" id="AP026803">
    <property type="protein sequence ID" value="BDR61135.1"/>
    <property type="molecule type" value="Genomic_DNA"/>
</dbReference>
<proteinExistence type="predicted"/>
<sequence>MSGRYSGLLTNNIYYSQGSNIASKLNICSALLPNFEKYVISPNAEINYHLAGYGYSFSDGLTRLGGESVERAAGVLAQKYLANRIFESNYMKVRENAVDKKYLMPYTVNQLKAINKLRSDFRSSAFDVNEKLLWIRTQSLYSTQKEVVVPANDFLFGMPGENMHMLSVSTGTAAHVTWREALTNSIIEYIQIDSFTSTWYSVKKVDGIHLNELYNKELKDKIVNLMGNVFTKYDVLILNYSKFAAVPIYVFGVFIISKSGHNIPAISFGLQGGLEVNDTIYRAFCEAFANREMSESNYISFSKFEDVDLKKMVDFDKNVAFF</sequence>
<dbReference type="PANTHER" id="PTHR37809:SF1">
    <property type="entry name" value="RIBOSOMAL PROTEIN S12 METHYLTHIOTRANSFERASE ACCESSORY FACTOR YCAO"/>
    <property type="match status" value="1"/>
</dbReference>
<name>A0ABM8BIL8_9LACO</name>
<dbReference type="PROSITE" id="PS51664">
    <property type="entry name" value="YCAO"/>
    <property type="match status" value="1"/>
</dbReference>
<gene>
    <name evidence="2" type="ORF">KIM322_13960</name>
</gene>
<dbReference type="PANTHER" id="PTHR37809">
    <property type="entry name" value="RIBOSOMAL PROTEIN S12 METHYLTHIOTRANSFERASE ACCESSORY FACTOR YCAO"/>
    <property type="match status" value="1"/>
</dbReference>
<keyword evidence="3" id="KW-1185">Reference proteome</keyword>
<dbReference type="Proteomes" id="UP001321741">
    <property type="component" value="Chromosome"/>
</dbReference>
<feature type="domain" description="YcaO" evidence="1">
    <location>
        <begin position="52"/>
        <end position="322"/>
    </location>
</feature>
<dbReference type="RefSeq" id="WP_317637364.1">
    <property type="nucleotide sequence ID" value="NZ_AP026803.1"/>
</dbReference>
<organism evidence="2 3">
    <name type="scientific">Lactobacillus xylocopicola</name>
    <dbReference type="NCBI Taxonomy" id="2976676"/>
    <lineage>
        <taxon>Bacteria</taxon>
        <taxon>Bacillati</taxon>
        <taxon>Bacillota</taxon>
        <taxon>Bacilli</taxon>
        <taxon>Lactobacillales</taxon>
        <taxon>Lactobacillaceae</taxon>
        <taxon>Lactobacillus</taxon>
    </lineage>
</organism>
<protein>
    <recommendedName>
        <fullName evidence="1">YcaO domain-containing protein</fullName>
    </recommendedName>
</protein>
<reference evidence="2 3" key="1">
    <citation type="journal article" date="2023" name="Microbiol. Spectr.">
        <title>Symbiosis of Carpenter Bees with Uncharacterized Lactic Acid Bacteria Showing NAD Auxotrophy.</title>
        <authorList>
            <person name="Kawasaki S."/>
            <person name="Ozawa K."/>
            <person name="Mori T."/>
            <person name="Yamamoto A."/>
            <person name="Ito M."/>
            <person name="Ohkuma M."/>
            <person name="Sakamoto M."/>
            <person name="Matsutani M."/>
        </authorList>
    </citation>
    <scope>NUCLEOTIDE SEQUENCE [LARGE SCALE GENOMIC DNA]</scope>
    <source>
        <strain evidence="2 3">Kim32-2</strain>
    </source>
</reference>
<accession>A0ABM8BIL8</accession>